<evidence type="ECO:0000259" key="10">
    <source>
        <dbReference type="PROSITE" id="PS50850"/>
    </source>
</evidence>
<feature type="transmembrane region" description="Helical" evidence="9">
    <location>
        <begin position="345"/>
        <end position="363"/>
    </location>
</feature>
<evidence type="ECO:0000256" key="8">
    <source>
        <dbReference type="RuleBase" id="RU003346"/>
    </source>
</evidence>
<name>A0ABP0CQL1_9PEZI</name>
<keyword evidence="7" id="KW-0462">Maltose metabolism</keyword>
<feature type="transmembrane region" description="Helical" evidence="9">
    <location>
        <begin position="370"/>
        <end position="392"/>
    </location>
</feature>
<feature type="transmembrane region" description="Helical" evidence="9">
    <location>
        <begin position="217"/>
        <end position="238"/>
    </location>
</feature>
<evidence type="ECO:0000313" key="12">
    <source>
        <dbReference type="Proteomes" id="UP001642482"/>
    </source>
</evidence>
<sequence length="547" mass="60762">MADAIEAKATLQLEERLGVTAVLEAKQASDNEHTESVAECFRIYRKAVLWSIMVSMSVVMEGYDTILMGNFFGYPQFQKKYGQDYGGTIGWQVSAPWQSGLNMASTVGCIFGGLMNGQMCAKFGYRKVMVVALIFMTAFIFIVFFASSAPVLLVGEILCGFSWGVFATVGPAYASEVTPTQLRAYLTTYVNLCWAIGQFIAAGVLEGLINRSDEWGYRIPFAVQWVWPVPLIIGCWLMPESPWYLMGRDDIEGARHSLERLTTGRSAEQINGQLAMMMHTINIEKEVTKGATYIDCFKSDNLRRTEIACLAFAGQIMSGSSFAYSPAYFFENAGMSSSDAFKLNLGSTAIAFCGTVLSWWLVSYIGRRKIYVGGQLITLILLLLIGIVSVSSKTKGALWAQAAICILWVLVYSLTLGPIAYSFISEISSTRLRPLTVCLARTFYQIVNVFSQVVEPQFMNPTALNAKGKTAFFWAGTALLMLIWAYFRLPEPNGRTYEELDILFKRGISARKFSSTEVDAYEGAEMPLNEMAEKTVTRDQVVHHEDV</sequence>
<feature type="transmembrane region" description="Helical" evidence="9">
    <location>
        <begin position="398"/>
        <end position="420"/>
    </location>
</feature>
<dbReference type="NCBIfam" id="TIGR00879">
    <property type="entry name" value="SP"/>
    <property type="match status" value="1"/>
</dbReference>
<dbReference type="SUPFAM" id="SSF103473">
    <property type="entry name" value="MFS general substrate transporter"/>
    <property type="match status" value="1"/>
</dbReference>
<keyword evidence="12" id="KW-1185">Reference proteome</keyword>
<comment type="similarity">
    <text evidence="2 8">Belongs to the major facilitator superfamily. Sugar transporter (TC 2.A.1.1) family.</text>
</comment>
<reference evidence="11 12" key="1">
    <citation type="submission" date="2024-01" db="EMBL/GenBank/DDBJ databases">
        <authorList>
            <person name="Allen C."/>
            <person name="Tagirdzhanova G."/>
        </authorList>
    </citation>
    <scope>NUCLEOTIDE SEQUENCE [LARGE SCALE GENOMIC DNA]</scope>
</reference>
<dbReference type="InterPro" id="IPR003663">
    <property type="entry name" value="Sugar/inositol_transpt"/>
</dbReference>
<dbReference type="EMBL" id="CAWUHD010000133">
    <property type="protein sequence ID" value="CAK7234387.1"/>
    <property type="molecule type" value="Genomic_DNA"/>
</dbReference>
<evidence type="ECO:0000256" key="5">
    <source>
        <dbReference type="ARBA" id="ARBA00022989"/>
    </source>
</evidence>
<evidence type="ECO:0000256" key="2">
    <source>
        <dbReference type="ARBA" id="ARBA00010992"/>
    </source>
</evidence>
<evidence type="ECO:0000256" key="1">
    <source>
        <dbReference type="ARBA" id="ARBA00004141"/>
    </source>
</evidence>
<dbReference type="Pfam" id="PF00083">
    <property type="entry name" value="Sugar_tr"/>
    <property type="match status" value="1"/>
</dbReference>
<gene>
    <name evidence="11" type="ORF">SEUCBS140593_008926</name>
</gene>
<keyword evidence="3 8" id="KW-0813">Transport</keyword>
<evidence type="ECO:0000256" key="3">
    <source>
        <dbReference type="ARBA" id="ARBA00022448"/>
    </source>
</evidence>
<dbReference type="Gene3D" id="1.20.1250.20">
    <property type="entry name" value="MFS general substrate transporter like domains"/>
    <property type="match status" value="1"/>
</dbReference>
<evidence type="ECO:0000256" key="9">
    <source>
        <dbReference type="SAM" id="Phobius"/>
    </source>
</evidence>
<dbReference type="PROSITE" id="PS50850">
    <property type="entry name" value="MFS"/>
    <property type="match status" value="1"/>
</dbReference>
<protein>
    <recommendedName>
        <fullName evidence="10">Major facilitator superfamily (MFS) profile domain-containing protein</fullName>
    </recommendedName>
</protein>
<keyword evidence="4 9" id="KW-0812">Transmembrane</keyword>
<feature type="transmembrane region" description="Helical" evidence="9">
    <location>
        <begin position="128"/>
        <end position="146"/>
    </location>
</feature>
<dbReference type="PROSITE" id="PS00217">
    <property type="entry name" value="SUGAR_TRANSPORT_2"/>
    <property type="match status" value="1"/>
</dbReference>
<feature type="transmembrane region" description="Helical" evidence="9">
    <location>
        <begin position="186"/>
        <end position="205"/>
    </location>
</feature>
<dbReference type="InterPro" id="IPR020846">
    <property type="entry name" value="MFS_dom"/>
</dbReference>
<evidence type="ECO:0000256" key="6">
    <source>
        <dbReference type="ARBA" id="ARBA00023136"/>
    </source>
</evidence>
<dbReference type="InterPro" id="IPR005828">
    <property type="entry name" value="MFS_sugar_transport-like"/>
</dbReference>
<dbReference type="InterPro" id="IPR050360">
    <property type="entry name" value="MFS_Sugar_Transporters"/>
</dbReference>
<feature type="transmembrane region" description="Helical" evidence="9">
    <location>
        <begin position="307"/>
        <end position="325"/>
    </location>
</feature>
<dbReference type="PANTHER" id="PTHR48022">
    <property type="entry name" value="PLASTIDIC GLUCOSE TRANSPORTER 4"/>
    <property type="match status" value="1"/>
</dbReference>
<keyword evidence="5 9" id="KW-1133">Transmembrane helix</keyword>
<dbReference type="InterPro" id="IPR005829">
    <property type="entry name" value="Sugar_transporter_CS"/>
</dbReference>
<dbReference type="PANTHER" id="PTHR48022:SF5">
    <property type="entry name" value="ALPHA-GLUCOSIDES PERMEASE MPH2-RELATED"/>
    <property type="match status" value="1"/>
</dbReference>
<organism evidence="11 12">
    <name type="scientific">Sporothrix eucalyptigena</name>
    <dbReference type="NCBI Taxonomy" id="1812306"/>
    <lineage>
        <taxon>Eukaryota</taxon>
        <taxon>Fungi</taxon>
        <taxon>Dikarya</taxon>
        <taxon>Ascomycota</taxon>
        <taxon>Pezizomycotina</taxon>
        <taxon>Sordariomycetes</taxon>
        <taxon>Sordariomycetidae</taxon>
        <taxon>Ophiostomatales</taxon>
        <taxon>Ophiostomataceae</taxon>
        <taxon>Sporothrix</taxon>
    </lineage>
</organism>
<keyword evidence="6 9" id="KW-0472">Membrane</keyword>
<comment type="subcellular location">
    <subcellularLocation>
        <location evidence="1">Membrane</location>
        <topology evidence="1">Multi-pass membrane protein</topology>
    </subcellularLocation>
</comment>
<feature type="transmembrane region" description="Helical" evidence="9">
    <location>
        <begin position="152"/>
        <end position="174"/>
    </location>
</feature>
<feature type="transmembrane region" description="Helical" evidence="9">
    <location>
        <begin position="471"/>
        <end position="487"/>
    </location>
</feature>
<dbReference type="Proteomes" id="UP001642482">
    <property type="component" value="Unassembled WGS sequence"/>
</dbReference>
<feature type="domain" description="Major facilitator superfamily (MFS) profile" evidence="10">
    <location>
        <begin position="50"/>
        <end position="493"/>
    </location>
</feature>
<proteinExistence type="inferred from homology"/>
<accession>A0ABP0CQL1</accession>
<evidence type="ECO:0000256" key="7">
    <source>
        <dbReference type="ARBA" id="ARBA00026248"/>
    </source>
</evidence>
<evidence type="ECO:0000256" key="4">
    <source>
        <dbReference type="ARBA" id="ARBA00022692"/>
    </source>
</evidence>
<evidence type="ECO:0000313" key="11">
    <source>
        <dbReference type="EMBL" id="CAK7234387.1"/>
    </source>
</evidence>
<dbReference type="InterPro" id="IPR036259">
    <property type="entry name" value="MFS_trans_sf"/>
</dbReference>
<comment type="caution">
    <text evidence="11">The sequence shown here is derived from an EMBL/GenBank/DDBJ whole genome shotgun (WGS) entry which is preliminary data.</text>
</comment>